<dbReference type="Gene3D" id="1.20.1250.20">
    <property type="entry name" value="MFS general substrate transporter like domains"/>
    <property type="match status" value="2"/>
</dbReference>
<dbReference type="Pfam" id="PF07690">
    <property type="entry name" value="MFS_1"/>
    <property type="match status" value="1"/>
</dbReference>
<keyword evidence="5" id="KW-0997">Cell inner membrane</keyword>
<accession>A0A6I1F1L7</accession>
<dbReference type="InterPro" id="IPR020846">
    <property type="entry name" value="MFS_dom"/>
</dbReference>
<dbReference type="SUPFAM" id="SSF103473">
    <property type="entry name" value="MFS general substrate transporter"/>
    <property type="match status" value="1"/>
</dbReference>
<dbReference type="Proteomes" id="UP000430564">
    <property type="component" value="Unassembled WGS sequence"/>
</dbReference>
<comment type="similarity">
    <text evidence="2">Belongs to the major facilitator superfamily.</text>
</comment>
<feature type="transmembrane region" description="Helical" evidence="9">
    <location>
        <begin position="12"/>
        <end position="33"/>
    </location>
</feature>
<keyword evidence="3" id="KW-0813">Transport</keyword>
<gene>
    <name evidence="11" type="ORF">GBM95_03375</name>
</gene>
<dbReference type="InterPro" id="IPR011701">
    <property type="entry name" value="MFS"/>
</dbReference>
<evidence type="ECO:0000256" key="5">
    <source>
        <dbReference type="ARBA" id="ARBA00022519"/>
    </source>
</evidence>
<feature type="transmembrane region" description="Helical" evidence="9">
    <location>
        <begin position="53"/>
        <end position="74"/>
    </location>
</feature>
<dbReference type="PANTHER" id="PTHR23514:SF3">
    <property type="entry name" value="BYPASS OF STOP CODON PROTEIN 6"/>
    <property type="match status" value="1"/>
</dbReference>
<evidence type="ECO:0000256" key="7">
    <source>
        <dbReference type="ARBA" id="ARBA00022989"/>
    </source>
</evidence>
<keyword evidence="6 9" id="KW-0812">Transmembrane</keyword>
<evidence type="ECO:0000256" key="8">
    <source>
        <dbReference type="ARBA" id="ARBA00023136"/>
    </source>
</evidence>
<evidence type="ECO:0000256" key="2">
    <source>
        <dbReference type="ARBA" id="ARBA00008335"/>
    </source>
</evidence>
<feature type="domain" description="Major facilitator superfamily (MFS) profile" evidence="10">
    <location>
        <begin position="17"/>
        <end position="396"/>
    </location>
</feature>
<dbReference type="FunFam" id="1.20.1250.20:FF:000135">
    <property type="entry name" value="MFS family transporter"/>
    <property type="match status" value="1"/>
</dbReference>
<evidence type="ECO:0000256" key="6">
    <source>
        <dbReference type="ARBA" id="ARBA00022692"/>
    </source>
</evidence>
<comment type="caution">
    <text evidence="11">The sequence shown here is derived from an EMBL/GenBank/DDBJ whole genome shotgun (WGS) entry which is preliminary data.</text>
</comment>
<feature type="transmembrane region" description="Helical" evidence="9">
    <location>
        <begin position="168"/>
        <end position="188"/>
    </location>
</feature>
<evidence type="ECO:0000256" key="1">
    <source>
        <dbReference type="ARBA" id="ARBA00004429"/>
    </source>
</evidence>
<dbReference type="AlphaFoldDB" id="A0A6I1F1L7"/>
<dbReference type="InterPro" id="IPR051788">
    <property type="entry name" value="MFS_Transporter"/>
</dbReference>
<dbReference type="GO" id="GO:0022857">
    <property type="term" value="F:transmembrane transporter activity"/>
    <property type="evidence" value="ECO:0007669"/>
    <property type="project" value="InterPro"/>
</dbReference>
<feature type="transmembrane region" description="Helical" evidence="9">
    <location>
        <begin position="345"/>
        <end position="366"/>
    </location>
</feature>
<feature type="transmembrane region" description="Helical" evidence="9">
    <location>
        <begin position="372"/>
        <end position="392"/>
    </location>
</feature>
<feature type="transmembrane region" description="Helical" evidence="9">
    <location>
        <begin position="258"/>
        <end position="276"/>
    </location>
</feature>
<dbReference type="OrthoDB" id="7066727at2"/>
<feature type="transmembrane region" description="Helical" evidence="9">
    <location>
        <begin position="283"/>
        <end position="305"/>
    </location>
</feature>
<evidence type="ECO:0000256" key="4">
    <source>
        <dbReference type="ARBA" id="ARBA00022475"/>
    </source>
</evidence>
<keyword evidence="7 9" id="KW-1133">Transmembrane helix</keyword>
<keyword evidence="8 9" id="KW-0472">Membrane</keyword>
<feature type="transmembrane region" description="Helical" evidence="9">
    <location>
        <begin position="218"/>
        <end position="238"/>
    </location>
</feature>
<dbReference type="EMBL" id="WEHX01000011">
    <property type="protein sequence ID" value="KAB7662153.1"/>
    <property type="molecule type" value="Genomic_DNA"/>
</dbReference>
<protein>
    <submittedName>
        <fullName evidence="11">MFS transporter</fullName>
    </submittedName>
</protein>
<dbReference type="CDD" id="cd17396">
    <property type="entry name" value="MFS_YdiM_like"/>
    <property type="match status" value="1"/>
</dbReference>
<reference evidence="11 12" key="1">
    <citation type="submission" date="2019-10" db="EMBL/GenBank/DDBJ databases">
        <title>Genome diversity of Sutterella seckii.</title>
        <authorList>
            <person name="Chaplin A.V."/>
            <person name="Sokolova S.R."/>
            <person name="Mosin K.A."/>
            <person name="Ivanova E.L."/>
            <person name="Kochetkova T.O."/>
            <person name="Goltsov A.Y."/>
            <person name="Trofimov D.Y."/>
            <person name="Efimov B.A."/>
        </authorList>
    </citation>
    <scope>NUCLEOTIDE SEQUENCE [LARGE SCALE GENOMIC DNA]</scope>
    <source>
        <strain evidence="11 12">ASD393</strain>
    </source>
</reference>
<sequence length="415" mass="44908">MSQSPAGPSKGTSFMLAAIGIYLSYFLHGASVIALAQNMTSLAEKFATDSAGIAYLISGIGLGRLVTILFFGALSDKFGRRAMILLGIILYMIFFFGIPYSPNLMVAFCLAFAVGAANSAIDTGGYPALIECFPKASSSAVILLKAMVSFGQMLYPMAVSFLMVSSLWYGYAFIVPGIIFVLITLLVLKCRFPSQAVDAAVLKDLPQMRQQPSYWGEGLMAVIFGVAAFSTFYVIAVWMPRYAMAFGGMSESESLTTISYYSIGSLVCVFAFAYLLKSKVRPVWAMVLNSLIACIASLVLFLYPTPLICKAGAFLIGFSAAGGILQLGVAVMAEFFPKSKAKVTSVYMMMGGLANFVIPLATGYLSQISIKYIILLDFGLAVLTLLTSLYLFRRYYAIFSIPAKDVRFGEARFIK</sequence>
<evidence type="ECO:0000313" key="11">
    <source>
        <dbReference type="EMBL" id="KAB7662153.1"/>
    </source>
</evidence>
<dbReference type="PROSITE" id="PS50850">
    <property type="entry name" value="MFS"/>
    <property type="match status" value="1"/>
</dbReference>
<feature type="transmembrane region" description="Helical" evidence="9">
    <location>
        <begin position="81"/>
        <end position="98"/>
    </location>
</feature>
<evidence type="ECO:0000256" key="3">
    <source>
        <dbReference type="ARBA" id="ARBA00022448"/>
    </source>
</evidence>
<evidence type="ECO:0000259" key="10">
    <source>
        <dbReference type="PROSITE" id="PS50850"/>
    </source>
</evidence>
<evidence type="ECO:0000313" key="12">
    <source>
        <dbReference type="Proteomes" id="UP000430564"/>
    </source>
</evidence>
<proteinExistence type="inferred from homology"/>
<evidence type="ECO:0000256" key="9">
    <source>
        <dbReference type="SAM" id="Phobius"/>
    </source>
</evidence>
<dbReference type="InterPro" id="IPR036259">
    <property type="entry name" value="MFS_trans_sf"/>
</dbReference>
<keyword evidence="4" id="KW-1003">Cell membrane</keyword>
<name>A0A6I1F1L7_9BURK</name>
<dbReference type="PANTHER" id="PTHR23514">
    <property type="entry name" value="BYPASS OF STOP CODON PROTEIN 6"/>
    <property type="match status" value="1"/>
</dbReference>
<feature type="transmembrane region" description="Helical" evidence="9">
    <location>
        <begin position="311"/>
        <end position="333"/>
    </location>
</feature>
<comment type="subcellular location">
    <subcellularLocation>
        <location evidence="1">Cell inner membrane</location>
        <topology evidence="1">Multi-pass membrane protein</topology>
    </subcellularLocation>
</comment>
<dbReference type="GO" id="GO:0005886">
    <property type="term" value="C:plasma membrane"/>
    <property type="evidence" value="ECO:0007669"/>
    <property type="project" value="UniProtKB-SubCell"/>
</dbReference>
<organism evidence="11 12">
    <name type="scientific">Sutterella seckii</name>
    <dbReference type="NCBI Taxonomy" id="1944635"/>
    <lineage>
        <taxon>Bacteria</taxon>
        <taxon>Pseudomonadati</taxon>
        <taxon>Pseudomonadota</taxon>
        <taxon>Betaproteobacteria</taxon>
        <taxon>Burkholderiales</taxon>
        <taxon>Sutterellaceae</taxon>
        <taxon>Sutterella</taxon>
    </lineage>
</organism>
<dbReference type="RefSeq" id="WP_152157793.1">
    <property type="nucleotide sequence ID" value="NZ_WEHX01000011.1"/>
</dbReference>